<protein>
    <recommendedName>
        <fullName evidence="2">Peptidase MA-like domain-containing protein</fullName>
    </recommendedName>
</protein>
<reference evidence="3" key="1">
    <citation type="submission" date="2018-05" db="EMBL/GenBank/DDBJ databases">
        <authorList>
            <person name="Lanie J.A."/>
            <person name="Ng W.-L."/>
            <person name="Kazmierczak K.M."/>
            <person name="Andrzejewski T.M."/>
            <person name="Davidsen T.M."/>
            <person name="Wayne K.J."/>
            <person name="Tettelin H."/>
            <person name="Glass J.I."/>
            <person name="Rusch D."/>
            <person name="Podicherti R."/>
            <person name="Tsui H.-C.T."/>
            <person name="Winkler M.E."/>
        </authorList>
    </citation>
    <scope>NUCLEOTIDE SEQUENCE</scope>
</reference>
<feature type="domain" description="Peptidase MA-like" evidence="2">
    <location>
        <begin position="104"/>
        <end position="265"/>
    </location>
</feature>
<evidence type="ECO:0000313" key="3">
    <source>
        <dbReference type="EMBL" id="SUZ57817.1"/>
    </source>
</evidence>
<sequence length="319" mass="35379">MRVSTLSAHGVGPFILSITILVAATPTQESLTDSLAGEPYRRISGERAYIDFTAEDSLVAAAVLGFLDGQAALPGLPDSVPGTVRAVLAHSLEAFDEVTGSVVPEWSGGVAIPRLSTLVVTTAKGSRLLDLEGRRTLRHEWAHLGLADALEGLRAPRWFDEGYAQWASGGFRAMEAWKLRLLLALGKAPPMDSLTLRWPSSRAEAEFAYLLSASAVTYLLGESGDRGLKVFLDRWRLDKAFEPAFRSVFGVTTSQFEEDWKKHVKDRYGWLFILSHSAIFWMALALILLLVVQVRRTRNQEKMARLRARELPEQPAYWI</sequence>
<keyword evidence="1" id="KW-0472">Membrane</keyword>
<gene>
    <name evidence="3" type="ORF">METZ01_LOCUS10671</name>
</gene>
<dbReference type="EMBL" id="UINC01000580">
    <property type="protein sequence ID" value="SUZ57817.1"/>
    <property type="molecule type" value="Genomic_DNA"/>
</dbReference>
<proteinExistence type="predicted"/>
<dbReference type="Pfam" id="PF13485">
    <property type="entry name" value="Peptidase_MA_2"/>
    <property type="match status" value="1"/>
</dbReference>
<name>A0A381NTI8_9ZZZZ</name>
<keyword evidence="1" id="KW-0812">Transmembrane</keyword>
<feature type="transmembrane region" description="Helical" evidence="1">
    <location>
        <begin position="268"/>
        <end position="292"/>
    </location>
</feature>
<organism evidence="3">
    <name type="scientific">marine metagenome</name>
    <dbReference type="NCBI Taxonomy" id="408172"/>
    <lineage>
        <taxon>unclassified sequences</taxon>
        <taxon>metagenomes</taxon>
        <taxon>ecological metagenomes</taxon>
    </lineage>
</organism>
<accession>A0A381NTI8</accession>
<evidence type="ECO:0000256" key="1">
    <source>
        <dbReference type="SAM" id="Phobius"/>
    </source>
</evidence>
<dbReference type="InterPro" id="IPR039568">
    <property type="entry name" value="Peptidase_MA-like_dom"/>
</dbReference>
<evidence type="ECO:0000259" key="2">
    <source>
        <dbReference type="Pfam" id="PF13485"/>
    </source>
</evidence>
<keyword evidence="1" id="KW-1133">Transmembrane helix</keyword>
<dbReference type="AlphaFoldDB" id="A0A381NTI8"/>